<dbReference type="OrthoDB" id="10062307at2759"/>
<dbReference type="Proteomes" id="UP000288716">
    <property type="component" value="Unassembled WGS sequence"/>
</dbReference>
<reference evidence="2 3" key="1">
    <citation type="journal article" date="2018" name="Gigascience">
        <title>Genomes of trombidid mites reveal novel predicted allergens and laterally-transferred genes associated with secondary metabolism.</title>
        <authorList>
            <person name="Dong X."/>
            <person name="Chaisiri K."/>
            <person name="Xia D."/>
            <person name="Armstrong S.D."/>
            <person name="Fang Y."/>
            <person name="Donnelly M.J."/>
            <person name="Kadowaki T."/>
            <person name="McGarry J.W."/>
            <person name="Darby A.C."/>
            <person name="Makepeace B.L."/>
        </authorList>
    </citation>
    <scope>NUCLEOTIDE SEQUENCE [LARGE SCALE GENOMIC DNA]</scope>
    <source>
        <strain evidence="2">UoL-UT</strain>
    </source>
</reference>
<feature type="domain" description="TIR" evidence="1">
    <location>
        <begin position="1"/>
        <end position="129"/>
    </location>
</feature>
<comment type="caution">
    <text evidence="2">The sequence shown here is derived from an EMBL/GenBank/DDBJ whole genome shotgun (WGS) entry which is preliminary data.</text>
</comment>
<evidence type="ECO:0000313" key="3">
    <source>
        <dbReference type="Proteomes" id="UP000288716"/>
    </source>
</evidence>
<dbReference type="Pfam" id="PF13676">
    <property type="entry name" value="TIR_2"/>
    <property type="match status" value="1"/>
</dbReference>
<gene>
    <name evidence="2" type="ORF">B4U80_14640</name>
</gene>
<dbReference type="Gene3D" id="3.40.50.10140">
    <property type="entry name" value="Toll/interleukin-1 receptor homology (TIR) domain"/>
    <property type="match status" value="1"/>
</dbReference>
<keyword evidence="3" id="KW-1185">Reference proteome</keyword>
<proteinExistence type="predicted"/>
<dbReference type="EMBL" id="NCKV01041762">
    <property type="protein sequence ID" value="RWS18309.1"/>
    <property type="molecule type" value="Genomic_DNA"/>
</dbReference>
<dbReference type="InterPro" id="IPR000157">
    <property type="entry name" value="TIR_dom"/>
</dbReference>
<dbReference type="InterPro" id="IPR035897">
    <property type="entry name" value="Toll_tir_struct_dom_sf"/>
</dbReference>
<protein>
    <recommendedName>
        <fullName evidence="1">TIR domain-containing protein</fullName>
    </recommendedName>
</protein>
<evidence type="ECO:0000313" key="2">
    <source>
        <dbReference type="EMBL" id="RWS18309.1"/>
    </source>
</evidence>
<evidence type="ECO:0000259" key="1">
    <source>
        <dbReference type="PROSITE" id="PS50104"/>
    </source>
</evidence>
<dbReference type="PROSITE" id="PS50104">
    <property type="entry name" value="TIR"/>
    <property type="match status" value="1"/>
</dbReference>
<dbReference type="AlphaFoldDB" id="A0A443RT17"/>
<feature type="non-terminal residue" evidence="2">
    <location>
        <position position="129"/>
    </location>
</feature>
<name>A0A443RT17_9ACAR</name>
<dbReference type="SUPFAM" id="SSF52200">
    <property type="entry name" value="Toll/Interleukin receptor TIR domain"/>
    <property type="match status" value="1"/>
</dbReference>
<sequence>MISRAVVDGTKFGLKLYKELVSLRLTVFLDDHNLRHGHNWIRTVNDAILNCRIFVPIITSSYGLTLWSLKEIEMAKTLNPQKIIIPVTFLKYWPPLHLCIQLNSTTPIKAIPDNKMPKSGKVKKWKSED</sequence>
<organism evidence="2 3">
    <name type="scientific">Leptotrombidium deliense</name>
    <dbReference type="NCBI Taxonomy" id="299467"/>
    <lineage>
        <taxon>Eukaryota</taxon>
        <taxon>Metazoa</taxon>
        <taxon>Ecdysozoa</taxon>
        <taxon>Arthropoda</taxon>
        <taxon>Chelicerata</taxon>
        <taxon>Arachnida</taxon>
        <taxon>Acari</taxon>
        <taxon>Acariformes</taxon>
        <taxon>Trombidiformes</taxon>
        <taxon>Prostigmata</taxon>
        <taxon>Anystina</taxon>
        <taxon>Parasitengona</taxon>
        <taxon>Trombiculoidea</taxon>
        <taxon>Trombiculidae</taxon>
        <taxon>Leptotrombidium</taxon>
    </lineage>
</organism>
<accession>A0A443RT17</accession>
<dbReference type="VEuPathDB" id="VectorBase:LDEU013731"/>
<dbReference type="GO" id="GO:0007165">
    <property type="term" value="P:signal transduction"/>
    <property type="evidence" value="ECO:0007669"/>
    <property type="project" value="InterPro"/>
</dbReference>